<reference evidence="3 4" key="1">
    <citation type="journal article" date="2019" name="Nat. Microbiol.">
        <title>Mediterranean grassland soil C-N compound turnover is dependent on rainfall and depth, and is mediated by genomically divergent microorganisms.</title>
        <authorList>
            <person name="Diamond S."/>
            <person name="Andeer P.F."/>
            <person name="Li Z."/>
            <person name="Crits-Christoph A."/>
            <person name="Burstein D."/>
            <person name="Anantharaman K."/>
            <person name="Lane K.R."/>
            <person name="Thomas B.C."/>
            <person name="Pan C."/>
            <person name="Northen T.R."/>
            <person name="Banfield J.F."/>
        </authorList>
    </citation>
    <scope>NUCLEOTIDE SEQUENCE [LARGE SCALE GENOMIC DNA]</scope>
    <source>
        <strain evidence="3">NP_2</strain>
    </source>
</reference>
<accession>A0A537LQG1</accession>
<dbReference type="PANTHER" id="PTHR39338:SF6">
    <property type="entry name" value="BLL5662 PROTEIN"/>
    <property type="match status" value="1"/>
</dbReference>
<dbReference type="Pfam" id="PF05762">
    <property type="entry name" value="VWA_CoxE"/>
    <property type="match status" value="1"/>
</dbReference>
<name>A0A537LQG1_9BACT</name>
<evidence type="ECO:0000256" key="1">
    <source>
        <dbReference type="SAM" id="MobiDB-lite"/>
    </source>
</evidence>
<dbReference type="EMBL" id="VBAJ01000017">
    <property type="protein sequence ID" value="TMJ10259.1"/>
    <property type="molecule type" value="Genomic_DNA"/>
</dbReference>
<sequence>MAGSSPARGGRDRARAGPVEPGDDQPRGRAGAAQIMSLAGDLTTHVVGFCRRLRARDLPVGPKEAADALRALAAVDVSNRRECYLALRTVLTSRYDDLAVFDEVFREFWNPPAPQPTGADQPEPDLPALASDGQTPSLLSWLDEALQSQGEESIPAYSPVELLTQKDFSTFTGNDLDEVSRLVVAIARRVATRLSRRVRAVRRGHALDLRRTIRHSLRRGGEIVELAYRKRRIQKTRVVLLADVSGSMDLYSRFLIQFIFALQHALGQVETLVFSTTLTRVTEALSESDLRAALDQVARTVPDWSGGTKIGQSLRAFLTRYGGLVLTPRTVVIVISDGWDTGDIDVLDDAMRELHARAGRVIWLNPLLGSPGYEPICQGMRVALPYVDVFASAHNLESLRQLERHLALKRR</sequence>
<evidence type="ECO:0000259" key="2">
    <source>
        <dbReference type="SMART" id="SM00327"/>
    </source>
</evidence>
<dbReference type="PANTHER" id="PTHR39338">
    <property type="entry name" value="BLL5662 PROTEIN-RELATED"/>
    <property type="match status" value="1"/>
</dbReference>
<dbReference type="SMART" id="SM00327">
    <property type="entry name" value="VWA"/>
    <property type="match status" value="1"/>
</dbReference>
<dbReference type="Gene3D" id="3.40.50.410">
    <property type="entry name" value="von Willebrand factor, type A domain"/>
    <property type="match status" value="1"/>
</dbReference>
<feature type="region of interest" description="Disordered" evidence="1">
    <location>
        <begin position="1"/>
        <end position="30"/>
    </location>
</feature>
<organism evidence="3 4">
    <name type="scientific">Candidatus Segetimicrobium genomatis</name>
    <dbReference type="NCBI Taxonomy" id="2569760"/>
    <lineage>
        <taxon>Bacteria</taxon>
        <taxon>Bacillati</taxon>
        <taxon>Candidatus Sysuimicrobiota</taxon>
        <taxon>Candidatus Sysuimicrobiia</taxon>
        <taxon>Candidatus Sysuimicrobiales</taxon>
        <taxon>Candidatus Segetimicrobiaceae</taxon>
        <taxon>Candidatus Segetimicrobium</taxon>
    </lineage>
</organism>
<dbReference type="SUPFAM" id="SSF53300">
    <property type="entry name" value="vWA-like"/>
    <property type="match status" value="1"/>
</dbReference>
<dbReference type="InterPro" id="IPR011195">
    <property type="entry name" value="UCP010256"/>
</dbReference>
<dbReference type="InterPro" id="IPR008912">
    <property type="entry name" value="Uncharacterised_CoxE"/>
</dbReference>
<feature type="domain" description="VWFA" evidence="2">
    <location>
        <begin position="235"/>
        <end position="411"/>
    </location>
</feature>
<proteinExistence type="predicted"/>
<dbReference type="Proteomes" id="UP000318661">
    <property type="component" value="Unassembled WGS sequence"/>
</dbReference>
<evidence type="ECO:0000313" key="4">
    <source>
        <dbReference type="Proteomes" id="UP000318661"/>
    </source>
</evidence>
<dbReference type="PIRSF" id="PIRSF010256">
    <property type="entry name" value="CoxE_vWa"/>
    <property type="match status" value="1"/>
</dbReference>
<protein>
    <submittedName>
        <fullName evidence="3">VWA domain-containing protein</fullName>
    </submittedName>
</protein>
<dbReference type="InterPro" id="IPR002035">
    <property type="entry name" value="VWF_A"/>
</dbReference>
<dbReference type="AlphaFoldDB" id="A0A537LQG1"/>
<dbReference type="InterPro" id="IPR036465">
    <property type="entry name" value="vWFA_dom_sf"/>
</dbReference>
<evidence type="ECO:0000313" key="3">
    <source>
        <dbReference type="EMBL" id="TMJ10259.1"/>
    </source>
</evidence>
<gene>
    <name evidence="3" type="ORF">E6G99_01090</name>
</gene>
<dbReference type="CDD" id="cd00198">
    <property type="entry name" value="vWFA"/>
    <property type="match status" value="1"/>
</dbReference>
<feature type="region of interest" description="Disordered" evidence="1">
    <location>
        <begin position="111"/>
        <end position="130"/>
    </location>
</feature>
<comment type="caution">
    <text evidence="3">The sequence shown here is derived from an EMBL/GenBank/DDBJ whole genome shotgun (WGS) entry which is preliminary data.</text>
</comment>